<evidence type="ECO:0000256" key="1">
    <source>
        <dbReference type="SAM" id="Phobius"/>
    </source>
</evidence>
<feature type="transmembrane region" description="Helical" evidence="1">
    <location>
        <begin position="48"/>
        <end position="70"/>
    </location>
</feature>
<accession>A0A1F7Y0L2</accession>
<evidence type="ECO:0000313" key="3">
    <source>
        <dbReference type="Proteomes" id="UP000178419"/>
    </source>
</evidence>
<keyword evidence="1" id="KW-0472">Membrane</keyword>
<keyword evidence="1" id="KW-0812">Transmembrane</keyword>
<dbReference type="Proteomes" id="UP000178419">
    <property type="component" value="Unassembled WGS sequence"/>
</dbReference>
<name>A0A1F7Y0L2_9BACT</name>
<evidence type="ECO:0000313" key="2">
    <source>
        <dbReference type="EMBL" id="OGM20740.1"/>
    </source>
</evidence>
<keyword evidence="1" id="KW-1133">Transmembrane helix</keyword>
<comment type="caution">
    <text evidence="2">The sequence shown here is derived from an EMBL/GenBank/DDBJ whole genome shotgun (WGS) entry which is preliminary data.</text>
</comment>
<dbReference type="AlphaFoldDB" id="A0A1F7Y0L2"/>
<reference evidence="2 3" key="1">
    <citation type="journal article" date="2016" name="Nat. Commun.">
        <title>Thousands of microbial genomes shed light on interconnected biogeochemical processes in an aquifer system.</title>
        <authorList>
            <person name="Anantharaman K."/>
            <person name="Brown C.T."/>
            <person name="Hug L.A."/>
            <person name="Sharon I."/>
            <person name="Castelle C.J."/>
            <person name="Probst A.J."/>
            <person name="Thomas B.C."/>
            <person name="Singh A."/>
            <person name="Wilkins M.J."/>
            <person name="Karaoz U."/>
            <person name="Brodie E.L."/>
            <person name="Williams K.H."/>
            <person name="Hubbard S.S."/>
            <person name="Banfield J.F."/>
        </authorList>
    </citation>
    <scope>NUCLEOTIDE SEQUENCE [LARGE SCALE GENOMIC DNA]</scope>
</reference>
<evidence type="ECO:0008006" key="4">
    <source>
        <dbReference type="Google" id="ProtNLM"/>
    </source>
</evidence>
<protein>
    <recommendedName>
        <fullName evidence="4">Major facilitator superfamily (MFS) profile domain-containing protein</fullName>
    </recommendedName>
</protein>
<feature type="transmembrane region" description="Helical" evidence="1">
    <location>
        <begin position="82"/>
        <end position="103"/>
    </location>
</feature>
<sequence length="111" mass="11546">MFGNLTDFAYKRSGKEAFGFYLAYLVLIIVSAGLLGGVIGLVMGEEGIAVGMRVGNLIAVFMCLAVSFVLLSKKKLTGNFGLILLALLSGVLAFLGGGILGLIPPAYLSTK</sequence>
<dbReference type="EMBL" id="MGGE01000035">
    <property type="protein sequence ID" value="OGM20740.1"/>
    <property type="molecule type" value="Genomic_DNA"/>
</dbReference>
<feature type="transmembrane region" description="Helical" evidence="1">
    <location>
        <begin position="21"/>
        <end position="42"/>
    </location>
</feature>
<organism evidence="2 3">
    <name type="scientific">Candidatus Woesebacteria bacterium RIFCSPHIGHO2_01_FULL_38_9</name>
    <dbReference type="NCBI Taxonomy" id="1802492"/>
    <lineage>
        <taxon>Bacteria</taxon>
        <taxon>Candidatus Woeseibacteriota</taxon>
    </lineage>
</organism>
<gene>
    <name evidence="2" type="ORF">A2714_03605</name>
</gene>
<proteinExistence type="predicted"/>